<keyword evidence="3" id="KW-0964">Secreted</keyword>
<comment type="subcellular location">
    <subcellularLocation>
        <location evidence="1">Secreted</location>
    </subcellularLocation>
</comment>
<comment type="catalytic activity">
    <reaction evidence="9">
        <text>feruloyl-polysaccharide + H2O = ferulate + polysaccharide.</text>
        <dbReference type="EC" id="3.1.1.73"/>
    </reaction>
</comment>
<gene>
    <name evidence="11" type="ORF">yc1106_00056</name>
</gene>
<keyword evidence="8" id="KW-0624">Polysaccharide degradation</keyword>
<proteinExistence type="predicted"/>
<dbReference type="GO" id="GO:0005576">
    <property type="term" value="C:extracellular region"/>
    <property type="evidence" value="ECO:0007669"/>
    <property type="project" value="UniProtKB-SubCell"/>
</dbReference>
<dbReference type="SUPFAM" id="SSF53474">
    <property type="entry name" value="alpha/beta-Hydrolases"/>
    <property type="match status" value="1"/>
</dbReference>
<dbReference type="EC" id="3.1.1.73" evidence="2"/>
<evidence type="ECO:0000256" key="1">
    <source>
        <dbReference type="ARBA" id="ARBA00004613"/>
    </source>
</evidence>
<evidence type="ECO:0000256" key="4">
    <source>
        <dbReference type="ARBA" id="ARBA00022651"/>
    </source>
</evidence>
<evidence type="ECO:0000313" key="12">
    <source>
        <dbReference type="Proteomes" id="UP001056012"/>
    </source>
</evidence>
<organism evidence="11 12">
    <name type="scientific">Curvularia clavata</name>
    <dbReference type="NCBI Taxonomy" id="95742"/>
    <lineage>
        <taxon>Eukaryota</taxon>
        <taxon>Fungi</taxon>
        <taxon>Dikarya</taxon>
        <taxon>Ascomycota</taxon>
        <taxon>Pezizomycotina</taxon>
        <taxon>Dothideomycetes</taxon>
        <taxon>Pleosporomycetidae</taxon>
        <taxon>Pleosporales</taxon>
        <taxon>Pleosporineae</taxon>
        <taxon>Pleosporaceae</taxon>
        <taxon>Curvularia</taxon>
    </lineage>
</organism>
<dbReference type="InterPro" id="IPR029058">
    <property type="entry name" value="AB_hydrolase_fold"/>
</dbReference>
<feature type="signal peptide" evidence="10">
    <location>
        <begin position="1"/>
        <end position="23"/>
    </location>
</feature>
<dbReference type="VEuPathDB" id="FungiDB:yc1106_00056"/>
<dbReference type="GO" id="GO:0045493">
    <property type="term" value="P:xylan catabolic process"/>
    <property type="evidence" value="ECO:0007669"/>
    <property type="project" value="UniProtKB-KW"/>
</dbReference>
<dbReference type="PANTHER" id="PTHR38050:SF2">
    <property type="entry name" value="FERULOYL ESTERASE C-RELATED"/>
    <property type="match status" value="1"/>
</dbReference>
<keyword evidence="4" id="KW-0858">Xylan degradation</keyword>
<dbReference type="AlphaFoldDB" id="A0A9Q8YZG6"/>
<dbReference type="Proteomes" id="UP001056012">
    <property type="component" value="Chromosome 1"/>
</dbReference>
<keyword evidence="12" id="KW-1185">Reference proteome</keyword>
<evidence type="ECO:0000256" key="5">
    <source>
        <dbReference type="ARBA" id="ARBA00022729"/>
    </source>
</evidence>
<dbReference type="PANTHER" id="PTHR38050">
    <property type="match status" value="1"/>
</dbReference>
<dbReference type="InterPro" id="IPR043595">
    <property type="entry name" value="FaeB/C/D"/>
</dbReference>
<sequence length="334" mass="36571">MAPLAFTLGVLGVLSSLSPMALASTGCGLPLPANLKPGTSTHNVTISSRSVIGKTTQREYILYLPTNYAVSKPKPAPLIFAFHGQQQPAWSMEKISQLSDPTFNKDAIVVYPSGMDVQAPGIQWLGDVLAPNSSVIDDRIFVEEVRTRLLSTLCVDEKRVYGTGISNGGSMVALLMCDKDANKHFAALSTVSGAFYPDAVMAEPLYQKDCIPDLKGRALPYMNVHGLSDKIVPYDGNSTPPFIPIRTWVDTWVARDNCDKVPATARLENGTVTDYKWKCGGRHDLVLHRTIDGYGHGWPSKTEFGEVYDVLSGGPTTWDLAPYLLAWFYKWTLP</sequence>
<evidence type="ECO:0000313" key="11">
    <source>
        <dbReference type="EMBL" id="USP72782.1"/>
    </source>
</evidence>
<keyword evidence="6" id="KW-0378">Hydrolase</keyword>
<reference evidence="11" key="1">
    <citation type="submission" date="2021-12" db="EMBL/GenBank/DDBJ databases">
        <title>Curvularia clavata genome.</title>
        <authorList>
            <person name="Cao Y."/>
        </authorList>
    </citation>
    <scope>NUCLEOTIDE SEQUENCE</scope>
    <source>
        <strain evidence="11">Yc1106</strain>
    </source>
</reference>
<evidence type="ECO:0000256" key="2">
    <source>
        <dbReference type="ARBA" id="ARBA00013091"/>
    </source>
</evidence>
<dbReference type="GO" id="GO:0030600">
    <property type="term" value="F:feruloyl esterase activity"/>
    <property type="evidence" value="ECO:0007669"/>
    <property type="project" value="UniProtKB-EC"/>
</dbReference>
<feature type="chain" id="PRO_5040220627" description="feruloyl esterase" evidence="10">
    <location>
        <begin position="24"/>
        <end position="334"/>
    </location>
</feature>
<dbReference type="Gene3D" id="3.40.50.1820">
    <property type="entry name" value="alpha/beta hydrolase"/>
    <property type="match status" value="1"/>
</dbReference>
<evidence type="ECO:0000256" key="6">
    <source>
        <dbReference type="ARBA" id="ARBA00022801"/>
    </source>
</evidence>
<evidence type="ECO:0000256" key="8">
    <source>
        <dbReference type="ARBA" id="ARBA00023326"/>
    </source>
</evidence>
<name>A0A9Q8YZG6_CURCL</name>
<keyword evidence="5 10" id="KW-0732">Signal</keyword>
<evidence type="ECO:0000256" key="7">
    <source>
        <dbReference type="ARBA" id="ARBA00023277"/>
    </source>
</evidence>
<dbReference type="EMBL" id="CP089274">
    <property type="protein sequence ID" value="USP72782.1"/>
    <property type="molecule type" value="Genomic_DNA"/>
</dbReference>
<evidence type="ECO:0000256" key="3">
    <source>
        <dbReference type="ARBA" id="ARBA00022525"/>
    </source>
</evidence>
<accession>A0A9Q8YZG6</accession>
<evidence type="ECO:0000256" key="9">
    <source>
        <dbReference type="ARBA" id="ARBA00034075"/>
    </source>
</evidence>
<keyword evidence="7" id="KW-0119">Carbohydrate metabolism</keyword>
<evidence type="ECO:0000256" key="10">
    <source>
        <dbReference type="SAM" id="SignalP"/>
    </source>
</evidence>
<dbReference type="OrthoDB" id="424610at2759"/>
<protein>
    <recommendedName>
        <fullName evidence="2">feruloyl esterase</fullName>
        <ecNumber evidence="2">3.1.1.73</ecNumber>
    </recommendedName>
</protein>